<evidence type="ECO:0000259" key="7">
    <source>
        <dbReference type="Pfam" id="PF17189"/>
    </source>
</evidence>
<feature type="domain" description="Glycosyl hydrolase family 30 beta sandwich" evidence="7">
    <location>
        <begin position="394"/>
        <end position="487"/>
    </location>
</feature>
<dbReference type="Pfam" id="PF17189">
    <property type="entry name" value="Glyco_hydro_30C"/>
    <property type="match status" value="1"/>
</dbReference>
<sequence>MHLSTLLLATASTLTQALPEVIPRATTATITIDTSKTYQTMDGFGFSEAFQRANLIVNLPAAKQASILDLLYNTTTGAGFSILRTGVGSSPDSSSDHMNSIEPKNPGGPSAAPNYTWDGKDSGQIFVAKKAKDYGVTTFYANAWSAPGYMKTNGNENNGGYLCGVSGETCTSGDWKKAYADYLIAYMKFYANEGINFTHVGFLNEPQNAASYAGMLSSGTQAADFIKVLYTELKAANMSNVAIACCDSEGWFVLFLSLDSQVSNIHRNDQVGMTAQLRSAGVEPMIGIITSHTYTSNFNGPIKTTAKVWQTEYSDLNGGWTTAWYSSGGSGDGQTWASYVHNAVVNNNCSGYLYWVATQGGNTNEKMIQVTATDYTVSKRLWALAQFSRFIRPGAVRIGVTGSPSGLSTSAFVNDDTAPVYAGALVVPCLNTGSSSQSVTLSLKGYNGTTVGAWVTSQTQEMVSMAATLGSDGTVTATLPGRSFVTFLVAAK</sequence>
<keyword evidence="9" id="KW-1185">Reference proteome</keyword>
<dbReference type="InterPro" id="IPR039514">
    <property type="entry name" value="6GAL-like"/>
</dbReference>
<organism evidence="8 9">
    <name type="scientific">Mollisia scopiformis</name>
    <name type="common">Conifer needle endophyte fungus</name>
    <name type="synonym">Phialocephala scopiformis</name>
    <dbReference type="NCBI Taxonomy" id="149040"/>
    <lineage>
        <taxon>Eukaryota</taxon>
        <taxon>Fungi</taxon>
        <taxon>Dikarya</taxon>
        <taxon>Ascomycota</taxon>
        <taxon>Pezizomycotina</taxon>
        <taxon>Leotiomycetes</taxon>
        <taxon>Helotiales</taxon>
        <taxon>Mollisiaceae</taxon>
        <taxon>Mollisia</taxon>
    </lineage>
</organism>
<keyword evidence="3 8" id="KW-0378">Hydrolase</keyword>
<feature type="chain" id="PRO_5008267707" evidence="5">
    <location>
        <begin position="18"/>
        <end position="492"/>
    </location>
</feature>
<feature type="region of interest" description="Disordered" evidence="4">
    <location>
        <begin position="91"/>
        <end position="113"/>
    </location>
</feature>
<dbReference type="SUPFAM" id="SSF51445">
    <property type="entry name" value="(Trans)glycosidases"/>
    <property type="match status" value="1"/>
</dbReference>
<evidence type="ECO:0000313" key="8">
    <source>
        <dbReference type="EMBL" id="KUJ13109.1"/>
    </source>
</evidence>
<dbReference type="PANTHER" id="PTHR11069:SF23">
    <property type="entry name" value="LYSOSOMAL ACID GLUCOSYLCERAMIDASE"/>
    <property type="match status" value="1"/>
</dbReference>
<dbReference type="InterPro" id="IPR033452">
    <property type="entry name" value="GH30_C"/>
</dbReference>
<dbReference type="GeneID" id="28823072"/>
<dbReference type="InterPro" id="IPR001139">
    <property type="entry name" value="Glyco_hydro_30"/>
</dbReference>
<dbReference type="InParanoid" id="A0A194WZH2"/>
<evidence type="ECO:0000256" key="5">
    <source>
        <dbReference type="SAM" id="SignalP"/>
    </source>
</evidence>
<dbReference type="AlphaFoldDB" id="A0A194WZH2"/>
<reference evidence="8 9" key="1">
    <citation type="submission" date="2015-10" db="EMBL/GenBank/DDBJ databases">
        <title>Full genome of DAOMC 229536 Phialocephala scopiformis, a fungal endophyte of spruce producing the potent anti-insectan compound rugulosin.</title>
        <authorList>
            <consortium name="DOE Joint Genome Institute"/>
            <person name="Walker A.K."/>
            <person name="Frasz S.L."/>
            <person name="Seifert K.A."/>
            <person name="Miller J.D."/>
            <person name="Mondo S.J."/>
            <person name="Labutti K."/>
            <person name="Lipzen A."/>
            <person name="Dockter R."/>
            <person name="Kennedy M."/>
            <person name="Grigoriev I.V."/>
            <person name="Spatafora J.W."/>
        </authorList>
    </citation>
    <scope>NUCLEOTIDE SEQUENCE [LARGE SCALE GENOMIC DNA]</scope>
    <source>
        <strain evidence="8 9">CBS 120377</strain>
    </source>
</reference>
<evidence type="ECO:0000256" key="2">
    <source>
        <dbReference type="ARBA" id="ARBA00022729"/>
    </source>
</evidence>
<keyword evidence="2 5" id="KW-0732">Signal</keyword>
<evidence type="ECO:0000256" key="1">
    <source>
        <dbReference type="ARBA" id="ARBA00005382"/>
    </source>
</evidence>
<evidence type="ECO:0000313" key="9">
    <source>
        <dbReference type="Proteomes" id="UP000070700"/>
    </source>
</evidence>
<dbReference type="SUPFAM" id="SSF51011">
    <property type="entry name" value="Glycosyl hydrolase domain"/>
    <property type="match status" value="1"/>
</dbReference>
<gene>
    <name evidence="8" type="ORF">LY89DRAFT_673206</name>
</gene>
<dbReference type="Pfam" id="PF14587">
    <property type="entry name" value="Glyco_hydr_30_2"/>
    <property type="match status" value="1"/>
</dbReference>
<evidence type="ECO:0000256" key="4">
    <source>
        <dbReference type="SAM" id="MobiDB-lite"/>
    </source>
</evidence>
<dbReference type="RefSeq" id="XP_018067464.1">
    <property type="nucleotide sequence ID" value="XM_018213346.1"/>
</dbReference>
<evidence type="ECO:0000259" key="6">
    <source>
        <dbReference type="Pfam" id="PF14587"/>
    </source>
</evidence>
<protein>
    <submittedName>
        <fullName evidence="8">Glycoside hydrolase</fullName>
    </submittedName>
</protein>
<proteinExistence type="inferred from homology"/>
<dbReference type="Proteomes" id="UP000070700">
    <property type="component" value="Unassembled WGS sequence"/>
</dbReference>
<comment type="similarity">
    <text evidence="1">Belongs to the glycosyl hydrolase 30 family.</text>
</comment>
<name>A0A194WZH2_MOLSC</name>
<dbReference type="Gene3D" id="3.20.20.80">
    <property type="entry name" value="Glycosidases"/>
    <property type="match status" value="1"/>
</dbReference>
<dbReference type="EMBL" id="KQ947423">
    <property type="protein sequence ID" value="KUJ13109.1"/>
    <property type="molecule type" value="Genomic_DNA"/>
</dbReference>
<dbReference type="PANTHER" id="PTHR11069">
    <property type="entry name" value="GLUCOSYLCERAMIDASE"/>
    <property type="match status" value="1"/>
</dbReference>
<dbReference type="KEGG" id="psco:LY89DRAFT_673206"/>
<dbReference type="GO" id="GO:0004348">
    <property type="term" value="F:glucosylceramidase activity"/>
    <property type="evidence" value="ECO:0007669"/>
    <property type="project" value="InterPro"/>
</dbReference>
<evidence type="ECO:0000256" key="3">
    <source>
        <dbReference type="ARBA" id="ARBA00022801"/>
    </source>
</evidence>
<accession>A0A194WZH2</accession>
<dbReference type="GO" id="GO:0006680">
    <property type="term" value="P:glucosylceramide catabolic process"/>
    <property type="evidence" value="ECO:0007669"/>
    <property type="project" value="TreeGrafter"/>
</dbReference>
<dbReference type="InterPro" id="IPR017853">
    <property type="entry name" value="GH"/>
</dbReference>
<dbReference type="GO" id="GO:0016020">
    <property type="term" value="C:membrane"/>
    <property type="evidence" value="ECO:0007669"/>
    <property type="project" value="GOC"/>
</dbReference>
<feature type="domain" description="Endo-beta-1,6-galactanase-like" evidence="6">
    <location>
        <begin position="28"/>
        <end position="359"/>
    </location>
</feature>
<feature type="signal peptide" evidence="5">
    <location>
        <begin position="1"/>
        <end position="17"/>
    </location>
</feature>
<dbReference type="Gene3D" id="2.60.40.1180">
    <property type="entry name" value="Golgi alpha-mannosidase II"/>
    <property type="match status" value="1"/>
</dbReference>
<dbReference type="InterPro" id="IPR013780">
    <property type="entry name" value="Glyco_hydro_b"/>
</dbReference>
<dbReference type="OrthoDB" id="2012278at2759"/>